<evidence type="ECO:0000313" key="2">
    <source>
        <dbReference type="EMBL" id="KAK9679122.1"/>
    </source>
</evidence>
<feature type="signal peptide" evidence="1">
    <location>
        <begin position="1"/>
        <end position="22"/>
    </location>
</feature>
<keyword evidence="3" id="KW-1185">Reference proteome</keyword>
<accession>A0ABR2VMF8</accession>
<protein>
    <submittedName>
        <fullName evidence="2">Uncharacterized protein</fullName>
    </submittedName>
</protein>
<feature type="chain" id="PRO_5047168300" evidence="1">
    <location>
        <begin position="23"/>
        <end position="64"/>
    </location>
</feature>
<organism evidence="2 3">
    <name type="scientific">Basidiobolus ranarum</name>
    <dbReference type="NCBI Taxonomy" id="34480"/>
    <lineage>
        <taxon>Eukaryota</taxon>
        <taxon>Fungi</taxon>
        <taxon>Fungi incertae sedis</taxon>
        <taxon>Zoopagomycota</taxon>
        <taxon>Entomophthoromycotina</taxon>
        <taxon>Basidiobolomycetes</taxon>
        <taxon>Basidiobolales</taxon>
        <taxon>Basidiobolaceae</taxon>
        <taxon>Basidiobolus</taxon>
    </lineage>
</organism>
<gene>
    <name evidence="2" type="ORF">K7432_016404</name>
</gene>
<dbReference type="Proteomes" id="UP001479436">
    <property type="component" value="Unassembled WGS sequence"/>
</dbReference>
<evidence type="ECO:0000313" key="3">
    <source>
        <dbReference type="Proteomes" id="UP001479436"/>
    </source>
</evidence>
<name>A0ABR2VMF8_9FUNG</name>
<keyword evidence="1" id="KW-0732">Signal</keyword>
<sequence length="64" mass="7033">MTYISKIFSVSVGALSVLAVTAHTHNAYSSARAHNDYSSAHTSDEYIYRAVEQLKKEGLKSNNV</sequence>
<reference evidence="2 3" key="1">
    <citation type="submission" date="2023-04" db="EMBL/GenBank/DDBJ databases">
        <title>Genome of Basidiobolus ranarum AG-B5.</title>
        <authorList>
            <person name="Stajich J.E."/>
            <person name="Carter-House D."/>
            <person name="Gryganskyi A."/>
        </authorList>
    </citation>
    <scope>NUCLEOTIDE SEQUENCE [LARGE SCALE GENOMIC DNA]</scope>
    <source>
        <strain evidence="2 3">AG-B5</strain>
    </source>
</reference>
<dbReference type="EMBL" id="JASJQH010009561">
    <property type="protein sequence ID" value="KAK9679122.1"/>
    <property type="molecule type" value="Genomic_DNA"/>
</dbReference>
<evidence type="ECO:0000256" key="1">
    <source>
        <dbReference type="SAM" id="SignalP"/>
    </source>
</evidence>
<comment type="caution">
    <text evidence="2">The sequence shown here is derived from an EMBL/GenBank/DDBJ whole genome shotgun (WGS) entry which is preliminary data.</text>
</comment>
<proteinExistence type="predicted"/>